<accession>A0A8H6LXK3</accession>
<dbReference type="AlphaFoldDB" id="A0A8H6LXK3"/>
<sequence>MRVPLLALLPFALGTLASLANAHFTDDIDEREVHDDALTFNARRSFHDHSALERRDIIASLSTRDMIDGLNRRTSWYCGACTKFLYTDADEEARPEEGEGVKIVVSLHWCQPYSTFSKRRNSWNWPELTRTQRVWRGRVNATIRWVQRRRAVLTSDGCIRVRLAPMQTDNDVYPSSHLLTYIGGRVEEGVARAAVPRGPTLEPVDNVSRREAGYDISPFEGQVVVKAATREGYARAEKRSYIVGEVGVYKRRERAKGEGEEGEEWDAHSPFRPAMCTALQWENAGEGLCVEIEFGTKRGTIYYEGVEKVLSVYPRALSDFVITGVSEFSRCERRTKRRRETDGRTETIRNETNENGVRKRNGRGRKLRKENLRVHGICEDRAGPDPTLSSQYCRNRMVTMVRVNVRPAPKRLRTISRRTARSGRAPNKSVASLHLQGEDACAGNRWRCHPAGPIRRESWSLFMSD</sequence>
<comment type="caution">
    <text evidence="2">The sequence shown here is derived from an EMBL/GenBank/DDBJ whole genome shotgun (WGS) entry which is preliminary data.</text>
</comment>
<evidence type="ECO:0000256" key="1">
    <source>
        <dbReference type="SAM" id="SignalP"/>
    </source>
</evidence>
<proteinExistence type="predicted"/>
<reference evidence="2 3" key="1">
    <citation type="submission" date="2020-07" db="EMBL/GenBank/DDBJ databases">
        <title>Comparative genomics of pyrophilous fungi reveals a link between fire events and developmental genes.</title>
        <authorList>
            <consortium name="DOE Joint Genome Institute"/>
            <person name="Steindorff A.S."/>
            <person name="Carver A."/>
            <person name="Calhoun S."/>
            <person name="Stillman K."/>
            <person name="Liu H."/>
            <person name="Lipzen A."/>
            <person name="Pangilinan J."/>
            <person name="Labutti K."/>
            <person name="Bruns T.D."/>
            <person name="Grigoriev I.V."/>
        </authorList>
    </citation>
    <scope>NUCLEOTIDE SEQUENCE [LARGE SCALE GENOMIC DNA]</scope>
    <source>
        <strain evidence="2 3">CBS 144469</strain>
    </source>
</reference>
<feature type="signal peptide" evidence="1">
    <location>
        <begin position="1"/>
        <end position="22"/>
    </location>
</feature>
<evidence type="ECO:0000313" key="2">
    <source>
        <dbReference type="EMBL" id="KAF6746495.1"/>
    </source>
</evidence>
<evidence type="ECO:0000313" key="3">
    <source>
        <dbReference type="Proteomes" id="UP000521943"/>
    </source>
</evidence>
<keyword evidence="3" id="KW-1185">Reference proteome</keyword>
<protein>
    <submittedName>
        <fullName evidence="2">Uncharacterized protein</fullName>
    </submittedName>
</protein>
<keyword evidence="1" id="KW-0732">Signal</keyword>
<gene>
    <name evidence="2" type="ORF">DFP72DRAFT_855371</name>
</gene>
<dbReference type="EMBL" id="JACGCI010000092">
    <property type="protein sequence ID" value="KAF6746495.1"/>
    <property type="molecule type" value="Genomic_DNA"/>
</dbReference>
<name>A0A8H6LXK3_9AGAR</name>
<dbReference type="Proteomes" id="UP000521943">
    <property type="component" value="Unassembled WGS sequence"/>
</dbReference>
<organism evidence="2 3">
    <name type="scientific">Ephemerocybe angulata</name>
    <dbReference type="NCBI Taxonomy" id="980116"/>
    <lineage>
        <taxon>Eukaryota</taxon>
        <taxon>Fungi</taxon>
        <taxon>Dikarya</taxon>
        <taxon>Basidiomycota</taxon>
        <taxon>Agaricomycotina</taxon>
        <taxon>Agaricomycetes</taxon>
        <taxon>Agaricomycetidae</taxon>
        <taxon>Agaricales</taxon>
        <taxon>Agaricineae</taxon>
        <taxon>Psathyrellaceae</taxon>
        <taxon>Ephemerocybe</taxon>
    </lineage>
</organism>
<feature type="chain" id="PRO_5034517726" evidence="1">
    <location>
        <begin position="23"/>
        <end position="465"/>
    </location>
</feature>